<evidence type="ECO:0000313" key="1">
    <source>
        <dbReference type="EMBL" id="EGF10347.1"/>
    </source>
</evidence>
<protein>
    <submittedName>
        <fullName evidence="1">Uncharacterized protein</fullName>
    </submittedName>
</protein>
<accession>F2BE28</accession>
<comment type="caution">
    <text evidence="1">The sequence shown here is derived from an EMBL/GenBank/DDBJ whole genome shotgun (WGS) entry which is preliminary data.</text>
</comment>
<sequence>MDTLRAFLTRQAGVFCQKHRRKADCQQTLRPAAARYGGAAREKL</sequence>
<reference evidence="1 2" key="1">
    <citation type="submission" date="2011-02" db="EMBL/GenBank/DDBJ databases">
        <authorList>
            <person name="Muzny D."/>
            <person name="Qin X."/>
            <person name="Deng J."/>
            <person name="Jiang H."/>
            <person name="Liu Y."/>
            <person name="Qu J."/>
            <person name="Song X.-Z."/>
            <person name="Zhang L."/>
            <person name="Thornton R."/>
            <person name="Coyle M."/>
            <person name="Francisco L."/>
            <person name="Jackson L."/>
            <person name="Javaid M."/>
            <person name="Korchina V."/>
            <person name="Kovar C."/>
            <person name="Mata R."/>
            <person name="Mathew T."/>
            <person name="Ngo R."/>
            <person name="Nguyen L."/>
            <person name="Nguyen N."/>
            <person name="Okwuonu G."/>
            <person name="Ongeri F."/>
            <person name="Pham C."/>
            <person name="Simmons D."/>
            <person name="Wilczek-Boney K."/>
            <person name="Hale W."/>
            <person name="Jakkamsetti A."/>
            <person name="Pham P."/>
            <person name="Ruth R."/>
            <person name="San Lucas F."/>
            <person name="Warren J."/>
            <person name="Zhang J."/>
            <person name="Zhao Z."/>
            <person name="Zhou C."/>
            <person name="Zhu D."/>
            <person name="Lee S."/>
            <person name="Bess C."/>
            <person name="Blankenburg K."/>
            <person name="Forbes L."/>
            <person name="Fu Q."/>
            <person name="Gubbala S."/>
            <person name="Hirani K."/>
            <person name="Jayaseelan J.C."/>
            <person name="Lara F."/>
            <person name="Munidasa M."/>
            <person name="Palculict T."/>
            <person name="Patil S."/>
            <person name="Pu L.-L."/>
            <person name="Saada N."/>
            <person name="Tang L."/>
            <person name="Weissenberger G."/>
            <person name="Zhu Y."/>
            <person name="Hemphill L."/>
            <person name="Shang Y."/>
            <person name="Youmans B."/>
            <person name="Ayvaz T."/>
            <person name="Ross M."/>
            <person name="Santibanez J."/>
            <person name="Aqrawi P."/>
            <person name="Gross S."/>
            <person name="Joshi V."/>
            <person name="Fowler G."/>
            <person name="Nazareth L."/>
            <person name="Reid J."/>
            <person name="Worley K."/>
            <person name="Petrosino J."/>
            <person name="Highlander S."/>
            <person name="Gibbs R."/>
        </authorList>
    </citation>
    <scope>NUCLEOTIDE SEQUENCE [LARGE SCALE GENOMIC DNA]</scope>
    <source>
        <strain evidence="1 2">ATCC BAA-1200</strain>
    </source>
</reference>
<dbReference type="EMBL" id="AFAY01000042">
    <property type="protein sequence ID" value="EGF10347.1"/>
    <property type="molecule type" value="Genomic_DNA"/>
</dbReference>
<dbReference type="HOGENOM" id="CLU_3219014_0_0_4"/>
<name>F2BE28_9NEIS</name>
<gene>
    <name evidence="1" type="ORF">HMPREF9123_1984</name>
</gene>
<organism evidence="1 2">
    <name type="scientific">Neisseria bacilliformis ATCC BAA-1200</name>
    <dbReference type="NCBI Taxonomy" id="888742"/>
    <lineage>
        <taxon>Bacteria</taxon>
        <taxon>Pseudomonadati</taxon>
        <taxon>Pseudomonadota</taxon>
        <taxon>Betaproteobacteria</taxon>
        <taxon>Neisseriales</taxon>
        <taxon>Neisseriaceae</taxon>
        <taxon>Neisseria</taxon>
    </lineage>
</organism>
<evidence type="ECO:0000313" key="2">
    <source>
        <dbReference type="Proteomes" id="UP000004105"/>
    </source>
</evidence>
<dbReference type="Proteomes" id="UP000004105">
    <property type="component" value="Unassembled WGS sequence"/>
</dbReference>
<dbReference type="AlphaFoldDB" id="F2BE28"/>
<keyword evidence="2" id="KW-1185">Reference proteome</keyword>
<proteinExistence type="predicted"/>